<organism evidence="1 2">
    <name type="scientific">Panagrolaimus sp. JU765</name>
    <dbReference type="NCBI Taxonomy" id="591449"/>
    <lineage>
        <taxon>Eukaryota</taxon>
        <taxon>Metazoa</taxon>
        <taxon>Ecdysozoa</taxon>
        <taxon>Nematoda</taxon>
        <taxon>Chromadorea</taxon>
        <taxon>Rhabditida</taxon>
        <taxon>Tylenchina</taxon>
        <taxon>Panagrolaimomorpha</taxon>
        <taxon>Panagrolaimoidea</taxon>
        <taxon>Panagrolaimidae</taxon>
        <taxon>Panagrolaimus</taxon>
    </lineage>
</organism>
<evidence type="ECO:0000313" key="2">
    <source>
        <dbReference type="WBParaSite" id="JU765_v2.g15945.t1"/>
    </source>
</evidence>
<protein>
    <submittedName>
        <fullName evidence="2">Uncharacterized protein</fullName>
    </submittedName>
</protein>
<accession>A0AC34QG03</accession>
<dbReference type="WBParaSite" id="JU765_v2.g15945.t1">
    <property type="protein sequence ID" value="JU765_v2.g15945.t1"/>
    <property type="gene ID" value="JU765_v2.g15945"/>
</dbReference>
<name>A0AC34QG03_9BILA</name>
<reference evidence="2" key="1">
    <citation type="submission" date="2022-11" db="UniProtKB">
        <authorList>
            <consortium name="WormBaseParasite"/>
        </authorList>
    </citation>
    <scope>IDENTIFICATION</scope>
</reference>
<proteinExistence type="predicted"/>
<dbReference type="Proteomes" id="UP000887576">
    <property type="component" value="Unplaced"/>
</dbReference>
<sequence length="198" mass="22063">MYFVAWLLVVQVCGVIADSVELTEDKTYWFIIPKGGFSIKICGEGSGEPKLCYDRFEGNRVRGECSASTSCVISARHFELQNKKQLMINYGGGSGFFKPKCAEIKVEEKIQYALNAIKNLNRNGTCQWKTDAKGMLAVDITTAVGFAMTILDVTQVPNDKESIVPFWIYIIVGCGIVAVLGLFVVGAYFWWKKKSDEK</sequence>
<evidence type="ECO:0000313" key="1">
    <source>
        <dbReference type="Proteomes" id="UP000887576"/>
    </source>
</evidence>